<evidence type="ECO:0000313" key="3">
    <source>
        <dbReference type="Proteomes" id="UP000230002"/>
    </source>
</evidence>
<evidence type="ECO:0000313" key="2">
    <source>
        <dbReference type="EMBL" id="PIL32671.1"/>
    </source>
</evidence>
<keyword evidence="3" id="KW-1185">Reference proteome</keyword>
<name>A0A2G8SFZ6_9APHY</name>
<dbReference type="OrthoDB" id="3249523at2759"/>
<dbReference type="AlphaFoldDB" id="A0A2G8SFZ6"/>
<proteinExistence type="predicted"/>
<dbReference type="Proteomes" id="UP000230002">
    <property type="component" value="Unassembled WGS sequence"/>
</dbReference>
<sequence length="191" mass="19659">MKTAFAALLTAAVVAATSYASLLPRDSTFCTGATTVSTSSIEVGGKTVELAKLSCGPPVNKRQVATSTAVAVPAPTPNVCGELCQNVCADSGPLPPVTEDCETIVDAITILNGSTPSTFLVEGNHAQTLTFGTCRFFFENLSLNSVEYCWLSFAQVASAAGSACFPPVQPVHSEGLCLSPDALWQVGAAHS</sequence>
<feature type="chain" id="PRO_5013688181" description="Transporter" evidence="1">
    <location>
        <begin position="21"/>
        <end position="191"/>
    </location>
</feature>
<gene>
    <name evidence="2" type="ORF">GSI_05375</name>
</gene>
<protein>
    <recommendedName>
        <fullName evidence="4">Transporter</fullName>
    </recommendedName>
</protein>
<evidence type="ECO:0008006" key="4">
    <source>
        <dbReference type="Google" id="ProtNLM"/>
    </source>
</evidence>
<keyword evidence="1" id="KW-0732">Signal</keyword>
<accession>A0A2G8SFZ6</accession>
<dbReference type="EMBL" id="AYKW01000010">
    <property type="protein sequence ID" value="PIL32671.1"/>
    <property type="molecule type" value="Genomic_DNA"/>
</dbReference>
<feature type="signal peptide" evidence="1">
    <location>
        <begin position="1"/>
        <end position="20"/>
    </location>
</feature>
<reference evidence="2 3" key="1">
    <citation type="journal article" date="2015" name="Sci. Rep.">
        <title>Chromosome-level genome map provides insights into diverse defense mechanisms in the medicinal fungus Ganoderma sinense.</title>
        <authorList>
            <person name="Zhu Y."/>
            <person name="Xu J."/>
            <person name="Sun C."/>
            <person name="Zhou S."/>
            <person name="Xu H."/>
            <person name="Nelson D.R."/>
            <person name="Qian J."/>
            <person name="Song J."/>
            <person name="Luo H."/>
            <person name="Xiang L."/>
            <person name="Li Y."/>
            <person name="Xu Z."/>
            <person name="Ji A."/>
            <person name="Wang L."/>
            <person name="Lu S."/>
            <person name="Hayward A."/>
            <person name="Sun W."/>
            <person name="Li X."/>
            <person name="Schwartz D.C."/>
            <person name="Wang Y."/>
            <person name="Chen S."/>
        </authorList>
    </citation>
    <scope>NUCLEOTIDE SEQUENCE [LARGE SCALE GENOMIC DNA]</scope>
    <source>
        <strain evidence="2 3">ZZ0214-1</strain>
    </source>
</reference>
<organism evidence="2 3">
    <name type="scientific">Ganoderma sinense ZZ0214-1</name>
    <dbReference type="NCBI Taxonomy" id="1077348"/>
    <lineage>
        <taxon>Eukaryota</taxon>
        <taxon>Fungi</taxon>
        <taxon>Dikarya</taxon>
        <taxon>Basidiomycota</taxon>
        <taxon>Agaricomycotina</taxon>
        <taxon>Agaricomycetes</taxon>
        <taxon>Polyporales</taxon>
        <taxon>Polyporaceae</taxon>
        <taxon>Ganoderma</taxon>
    </lineage>
</organism>
<comment type="caution">
    <text evidence="2">The sequence shown here is derived from an EMBL/GenBank/DDBJ whole genome shotgun (WGS) entry which is preliminary data.</text>
</comment>
<dbReference type="STRING" id="1077348.A0A2G8SFZ6"/>
<evidence type="ECO:0000256" key="1">
    <source>
        <dbReference type="SAM" id="SignalP"/>
    </source>
</evidence>